<dbReference type="InterPro" id="IPR012263">
    <property type="entry name" value="M_m6A_EcoRV"/>
</dbReference>
<keyword evidence="1 4" id="KW-0489">Methyltransferase</keyword>
<dbReference type="PIRSF" id="PIRSF000398">
    <property type="entry name" value="M_m6A_EcoRV"/>
    <property type="match status" value="1"/>
</dbReference>
<dbReference type="SUPFAM" id="SSF53335">
    <property type="entry name" value="S-adenosyl-L-methionine-dependent methyltransferases"/>
    <property type="match status" value="1"/>
</dbReference>
<dbReference type="GO" id="GO:0043565">
    <property type="term" value="F:sequence-specific DNA binding"/>
    <property type="evidence" value="ECO:0007669"/>
    <property type="project" value="TreeGrafter"/>
</dbReference>
<dbReference type="InterPro" id="IPR012327">
    <property type="entry name" value="MeTrfase_D12"/>
</dbReference>
<evidence type="ECO:0000256" key="3">
    <source>
        <dbReference type="ARBA" id="ARBA00022691"/>
    </source>
</evidence>
<keyword evidence="2" id="KW-0808">Transferase</keyword>
<dbReference type="GO" id="GO:0009007">
    <property type="term" value="F:site-specific DNA-methyltransferase (adenine-specific) activity"/>
    <property type="evidence" value="ECO:0007669"/>
    <property type="project" value="UniProtKB-EC"/>
</dbReference>
<dbReference type="Pfam" id="PF02086">
    <property type="entry name" value="MethyltransfD12"/>
    <property type="match status" value="1"/>
</dbReference>
<sequence>MKTPISYYGGKQTLAPIILELIPEHKIYCEPFLGGAAVYFAKKPSKVEVINDTNSELINFYEVVKNDFSALEKEIAITLHSRAKHRQAQVIYDNPDMFDRIKRAWAVWMLANISYGCKLDGVFGYDRSGTASKKLANKRKGFTEEYAIRLQNTQIECCDALRIIRSRDTEETFFYIDPPYVGADQGHYDGYSQEDFDNLLALLEEIKGKFLLSSYRNPALKECIKRNKWHTVEIEMACSMTNRAQTPRHKVEVLTANYPISVDLKGSQKRIVNSDTDSL</sequence>
<dbReference type="GO" id="GO:0009307">
    <property type="term" value="P:DNA restriction-modification system"/>
    <property type="evidence" value="ECO:0007669"/>
    <property type="project" value="InterPro"/>
</dbReference>
<evidence type="ECO:0000256" key="2">
    <source>
        <dbReference type="ARBA" id="ARBA00022679"/>
    </source>
</evidence>
<dbReference type="AlphaFoldDB" id="A0A6P1Y4V2"/>
<evidence type="ECO:0000256" key="1">
    <source>
        <dbReference type="ARBA" id="ARBA00022603"/>
    </source>
</evidence>
<dbReference type="EMBL" id="CP048020">
    <property type="protein sequence ID" value="QHX44320.1"/>
    <property type="molecule type" value="Genomic_DNA"/>
</dbReference>
<proteinExistence type="predicted"/>
<dbReference type="GO" id="GO:0006298">
    <property type="term" value="P:mismatch repair"/>
    <property type="evidence" value="ECO:0007669"/>
    <property type="project" value="TreeGrafter"/>
</dbReference>
<dbReference type="PANTHER" id="PTHR30481">
    <property type="entry name" value="DNA ADENINE METHYLASE"/>
    <property type="match status" value="1"/>
</dbReference>
<dbReference type="GO" id="GO:1904047">
    <property type="term" value="F:S-adenosyl-L-methionine binding"/>
    <property type="evidence" value="ECO:0007669"/>
    <property type="project" value="TreeGrafter"/>
</dbReference>
<dbReference type="PRINTS" id="PR00505">
    <property type="entry name" value="D12N6MTFRASE"/>
</dbReference>
<dbReference type="KEGG" id="trz:GWP43_13575"/>
<organism evidence="4 5">
    <name type="scientific">Treponema vincentii</name>
    <dbReference type="NCBI Taxonomy" id="69710"/>
    <lineage>
        <taxon>Bacteria</taxon>
        <taxon>Pseudomonadati</taxon>
        <taxon>Spirochaetota</taxon>
        <taxon>Spirochaetia</taxon>
        <taxon>Spirochaetales</taxon>
        <taxon>Treponemataceae</taxon>
        <taxon>Treponema</taxon>
    </lineage>
</organism>
<gene>
    <name evidence="4" type="ORF">GWP43_13575</name>
</gene>
<dbReference type="Gene3D" id="3.40.50.150">
    <property type="entry name" value="Vaccinia Virus protein VP39"/>
    <property type="match status" value="2"/>
</dbReference>
<reference evidence="4 5" key="1">
    <citation type="submission" date="2020-01" db="EMBL/GenBank/DDBJ databases">
        <title>Complete genome sequence of a human oral phylogroup 1 Treponema sp. strain ATCC 700766, originally isolated from periodontitis dental plaque.</title>
        <authorList>
            <person name="Chan Y."/>
            <person name="Huo Y.-B."/>
            <person name="Yu X.-L."/>
            <person name="Zeng H."/>
            <person name="Leung W.-K."/>
            <person name="Watt R.M."/>
        </authorList>
    </citation>
    <scope>NUCLEOTIDE SEQUENCE [LARGE SCALE GENOMIC DNA]</scope>
    <source>
        <strain evidence="4 5">OMZ 804</strain>
    </source>
</reference>
<evidence type="ECO:0000313" key="5">
    <source>
        <dbReference type="Proteomes" id="UP000464374"/>
    </source>
</evidence>
<accession>A0A6P1Y4V2</accession>
<dbReference type="REBASE" id="379256">
    <property type="entry name" value="M.Tsp804ORF13575P"/>
</dbReference>
<name>A0A6P1Y4V2_9SPIR</name>
<dbReference type="InterPro" id="IPR029063">
    <property type="entry name" value="SAM-dependent_MTases_sf"/>
</dbReference>
<dbReference type="Proteomes" id="UP000464374">
    <property type="component" value="Chromosome"/>
</dbReference>
<dbReference type="PANTHER" id="PTHR30481:SF4">
    <property type="entry name" value="SITE-SPECIFIC DNA-METHYLTRANSFERASE (ADENINE-SPECIFIC)"/>
    <property type="match status" value="1"/>
</dbReference>
<dbReference type="GO" id="GO:0032259">
    <property type="term" value="P:methylation"/>
    <property type="evidence" value="ECO:0007669"/>
    <property type="project" value="UniProtKB-KW"/>
</dbReference>
<keyword evidence="3" id="KW-0949">S-adenosyl-L-methionine</keyword>
<protein>
    <submittedName>
        <fullName evidence="4">DNA adenine methylase</fullName>
    </submittedName>
</protein>
<dbReference type="RefSeq" id="WP_162664594.1">
    <property type="nucleotide sequence ID" value="NZ_CP048020.1"/>
</dbReference>
<evidence type="ECO:0000313" key="4">
    <source>
        <dbReference type="EMBL" id="QHX44320.1"/>
    </source>
</evidence>